<sequence>MRLTAWTPLLKRLGRNSEVRSFSTAKTESTLQRLQHGKGKKFPMYMACGAIFMSTSLGLLTAMQELVHAPNVLVNKKKRKEIPEVEDPDYVLHKSQEFINKSVFRKLGTNSKFYRDITRAHSISGST</sequence>
<proteinExistence type="evidence at transcript level"/>
<name>A9NS69_PICSI</name>
<dbReference type="EMBL" id="EF084153">
    <property type="protein sequence ID" value="ABK23480.1"/>
    <property type="molecule type" value="mRNA"/>
</dbReference>
<evidence type="ECO:0000313" key="1">
    <source>
        <dbReference type="EMBL" id="ABK23480.1"/>
    </source>
</evidence>
<dbReference type="PANTHER" id="PTHR33919">
    <property type="entry name" value="OS09G0127700 PROTEIN"/>
    <property type="match status" value="1"/>
</dbReference>
<dbReference type="PANTHER" id="PTHR33919:SF11">
    <property type="entry name" value="EXPRESSED PROTEIN"/>
    <property type="match status" value="1"/>
</dbReference>
<reference evidence="1" key="1">
    <citation type="journal article" date="2008" name="BMC Genomics">
        <title>A conifer genomics resource of 200,000 spruce (Picea spp.) ESTs and 6,464 high-quality, sequence-finished full-length cDNAs for Sitka spruce (Picea sitchensis).</title>
        <authorList>
            <person name="Ralph S.G."/>
            <person name="Chun H.J."/>
            <person name="Kolosova N."/>
            <person name="Cooper D."/>
            <person name="Oddy C."/>
            <person name="Ritland C.E."/>
            <person name="Kirkpatrick R."/>
            <person name="Moore R."/>
            <person name="Barber S."/>
            <person name="Holt R.A."/>
            <person name="Jones S.J."/>
            <person name="Marra M.A."/>
            <person name="Douglas C.J."/>
            <person name="Ritland K."/>
            <person name="Bohlmann J."/>
        </authorList>
    </citation>
    <scope>NUCLEOTIDE SEQUENCE</scope>
    <source>
        <tissue evidence="1">Green portion of the leader tissue</tissue>
    </source>
</reference>
<protein>
    <submittedName>
        <fullName evidence="1">Uncharacterized protein</fullName>
    </submittedName>
</protein>
<accession>A9NS69</accession>
<organism evidence="1">
    <name type="scientific">Picea sitchensis</name>
    <name type="common">Sitka spruce</name>
    <name type="synonym">Pinus sitchensis</name>
    <dbReference type="NCBI Taxonomy" id="3332"/>
    <lineage>
        <taxon>Eukaryota</taxon>
        <taxon>Viridiplantae</taxon>
        <taxon>Streptophyta</taxon>
        <taxon>Embryophyta</taxon>
        <taxon>Tracheophyta</taxon>
        <taxon>Spermatophyta</taxon>
        <taxon>Pinopsida</taxon>
        <taxon>Pinidae</taxon>
        <taxon>Conifers I</taxon>
        <taxon>Pinales</taxon>
        <taxon>Pinaceae</taxon>
        <taxon>Picea</taxon>
    </lineage>
</organism>
<dbReference type="AlphaFoldDB" id="A9NS69"/>